<dbReference type="InterPro" id="IPR039422">
    <property type="entry name" value="MarR/SlyA-like"/>
</dbReference>
<dbReference type="Pfam" id="PF12802">
    <property type="entry name" value="MarR_2"/>
    <property type="match status" value="1"/>
</dbReference>
<sequence length="161" mass="17778">MSKDTAENTAPNTADSGALSPELVPENCIAFNIGRAYRAVLRRYEQAFKAADITTMQYGLLVHTAILEPASGIEISQSSGHDPSTLSRTLAYMEEAGYIRGVKPVAGDRRKRVYSLTSAGRSKLNEALPLWEQVQKEILLEIGEEQWVEGLKSLKKIQQIN</sequence>
<dbReference type="Proteomes" id="UP000018680">
    <property type="component" value="Chromosome"/>
</dbReference>
<dbReference type="OrthoDB" id="7359569at2"/>
<proteinExistence type="predicted"/>
<dbReference type="STRING" id="1307761.L21SP2_0479"/>
<gene>
    <name evidence="2" type="ORF">L21SP2_0479</name>
</gene>
<dbReference type="PANTHER" id="PTHR33164:SF105">
    <property type="entry name" value="TRANSCRIPTIONAL REPRESSOR PROTEIN-RELATED"/>
    <property type="match status" value="1"/>
</dbReference>
<dbReference type="GO" id="GO:0006950">
    <property type="term" value="P:response to stress"/>
    <property type="evidence" value="ECO:0007669"/>
    <property type="project" value="TreeGrafter"/>
</dbReference>
<feature type="domain" description="HTH marR-type" evidence="1">
    <location>
        <begin position="26"/>
        <end position="159"/>
    </location>
</feature>
<dbReference type="HOGENOM" id="CLU_083287_35_2_12"/>
<evidence type="ECO:0000259" key="1">
    <source>
        <dbReference type="PROSITE" id="PS50995"/>
    </source>
</evidence>
<evidence type="ECO:0000313" key="2">
    <source>
        <dbReference type="EMBL" id="AHC13911.1"/>
    </source>
</evidence>
<dbReference type="InterPro" id="IPR000835">
    <property type="entry name" value="HTH_MarR-typ"/>
</dbReference>
<reference evidence="2 3" key="1">
    <citation type="journal article" date="2015" name="Stand. Genomic Sci.">
        <title>Complete genome sequence and description of Salinispira pacifica gen. nov., sp. nov., a novel spirochaete isolated form a hypersaline microbial mat.</title>
        <authorList>
            <person name="Ben Hania W."/>
            <person name="Joseph M."/>
            <person name="Schumann P."/>
            <person name="Bunk B."/>
            <person name="Fiebig A."/>
            <person name="Sproer C."/>
            <person name="Klenk H.P."/>
            <person name="Fardeau M.L."/>
            <person name="Spring S."/>
        </authorList>
    </citation>
    <scope>NUCLEOTIDE SEQUENCE [LARGE SCALE GENOMIC DNA]</scope>
    <source>
        <strain evidence="2 3">L21-RPul-D2</strain>
    </source>
</reference>
<organism evidence="2 3">
    <name type="scientific">Salinispira pacifica</name>
    <dbReference type="NCBI Taxonomy" id="1307761"/>
    <lineage>
        <taxon>Bacteria</taxon>
        <taxon>Pseudomonadati</taxon>
        <taxon>Spirochaetota</taxon>
        <taxon>Spirochaetia</taxon>
        <taxon>Spirochaetales</taxon>
        <taxon>Spirochaetaceae</taxon>
        <taxon>Salinispira</taxon>
    </lineage>
</organism>
<dbReference type="AlphaFoldDB" id="V5WFF2"/>
<dbReference type="EMBL" id="CP006939">
    <property type="protein sequence ID" value="AHC13911.1"/>
    <property type="molecule type" value="Genomic_DNA"/>
</dbReference>
<dbReference type="PANTHER" id="PTHR33164">
    <property type="entry name" value="TRANSCRIPTIONAL REGULATOR, MARR FAMILY"/>
    <property type="match status" value="1"/>
</dbReference>
<keyword evidence="3" id="KW-1185">Reference proteome</keyword>
<dbReference type="InterPro" id="IPR036390">
    <property type="entry name" value="WH_DNA-bd_sf"/>
</dbReference>
<evidence type="ECO:0000313" key="3">
    <source>
        <dbReference type="Proteomes" id="UP000018680"/>
    </source>
</evidence>
<dbReference type="PROSITE" id="PS50995">
    <property type="entry name" value="HTH_MARR_2"/>
    <property type="match status" value="1"/>
</dbReference>
<dbReference type="InterPro" id="IPR036388">
    <property type="entry name" value="WH-like_DNA-bd_sf"/>
</dbReference>
<dbReference type="RefSeq" id="WP_024266843.1">
    <property type="nucleotide sequence ID" value="NC_023035.1"/>
</dbReference>
<dbReference type="SMART" id="SM00347">
    <property type="entry name" value="HTH_MARR"/>
    <property type="match status" value="1"/>
</dbReference>
<protein>
    <submittedName>
        <fullName evidence="2">Transcriptional regulator, MarR family</fullName>
    </submittedName>
</protein>
<accession>V5WFF2</accession>
<dbReference type="eggNOG" id="COG1846">
    <property type="taxonomic scope" value="Bacteria"/>
</dbReference>
<dbReference type="SUPFAM" id="SSF46785">
    <property type="entry name" value="Winged helix' DNA-binding domain"/>
    <property type="match status" value="1"/>
</dbReference>
<name>V5WFF2_9SPIO</name>
<dbReference type="KEGG" id="slr:L21SP2_0479"/>
<dbReference type="GO" id="GO:0003700">
    <property type="term" value="F:DNA-binding transcription factor activity"/>
    <property type="evidence" value="ECO:0007669"/>
    <property type="project" value="InterPro"/>
</dbReference>
<dbReference type="Gene3D" id="1.10.10.10">
    <property type="entry name" value="Winged helix-like DNA-binding domain superfamily/Winged helix DNA-binding domain"/>
    <property type="match status" value="1"/>
</dbReference>